<evidence type="ECO:0000256" key="1">
    <source>
        <dbReference type="SAM" id="Phobius"/>
    </source>
</evidence>
<proteinExistence type="predicted"/>
<feature type="transmembrane region" description="Helical" evidence="1">
    <location>
        <begin position="142"/>
        <end position="166"/>
    </location>
</feature>
<feature type="transmembrane region" description="Helical" evidence="1">
    <location>
        <begin position="172"/>
        <end position="194"/>
    </location>
</feature>
<reference evidence="2" key="1">
    <citation type="submission" date="2021-05" db="EMBL/GenBank/DDBJ databases">
        <authorList>
            <person name="Alioto T."/>
            <person name="Alioto T."/>
            <person name="Gomez Garrido J."/>
        </authorList>
    </citation>
    <scope>NUCLEOTIDE SEQUENCE</scope>
</reference>
<keyword evidence="1" id="KW-0812">Transmembrane</keyword>
<dbReference type="EMBL" id="HBUF01357867">
    <property type="protein sequence ID" value="CAG6718762.1"/>
    <property type="molecule type" value="Transcribed_RNA"/>
</dbReference>
<dbReference type="EMBL" id="HBUF01357866">
    <property type="protein sequence ID" value="CAG6718757.1"/>
    <property type="molecule type" value="Transcribed_RNA"/>
</dbReference>
<accession>A0A8D8V9J3</accession>
<protein>
    <submittedName>
        <fullName evidence="2">Uncharacterized protein</fullName>
    </submittedName>
</protein>
<keyword evidence="1" id="KW-0472">Membrane</keyword>
<name>A0A8D8V9J3_9HEMI</name>
<dbReference type="AlphaFoldDB" id="A0A8D8V9J3"/>
<organism evidence="2">
    <name type="scientific">Cacopsylla melanoneura</name>
    <dbReference type="NCBI Taxonomy" id="428564"/>
    <lineage>
        <taxon>Eukaryota</taxon>
        <taxon>Metazoa</taxon>
        <taxon>Ecdysozoa</taxon>
        <taxon>Arthropoda</taxon>
        <taxon>Hexapoda</taxon>
        <taxon>Insecta</taxon>
        <taxon>Pterygota</taxon>
        <taxon>Neoptera</taxon>
        <taxon>Paraneoptera</taxon>
        <taxon>Hemiptera</taxon>
        <taxon>Sternorrhyncha</taxon>
        <taxon>Psylloidea</taxon>
        <taxon>Psyllidae</taxon>
        <taxon>Psyllinae</taxon>
        <taxon>Cacopsylla</taxon>
    </lineage>
</organism>
<dbReference type="EMBL" id="HBUF01357868">
    <property type="protein sequence ID" value="CAG6718768.1"/>
    <property type="molecule type" value="Transcribed_RNA"/>
</dbReference>
<dbReference type="EMBL" id="HBUF01357865">
    <property type="protein sequence ID" value="CAG6718752.1"/>
    <property type="molecule type" value="Transcribed_RNA"/>
</dbReference>
<dbReference type="EMBL" id="HBUF01357870">
    <property type="protein sequence ID" value="CAG6718780.1"/>
    <property type="molecule type" value="Transcribed_RNA"/>
</dbReference>
<keyword evidence="1" id="KW-1133">Transmembrane helix</keyword>
<dbReference type="EMBL" id="HBUF01357869">
    <property type="protein sequence ID" value="CAG6718774.1"/>
    <property type="molecule type" value="Transcribed_RNA"/>
</dbReference>
<sequence length="236" mass="24716">MEGSFVFLMDLTSSSTTSSFSSVSSLLLNDVTGGRFCKLTTGESSDLARLDTEGDVGTYADPSDSPNLANKIGERSLLGAIRVELGSSENFFHCDSGLFTIFFATFAVGDLSDVGDLPVLLKSVLVSFSFPTLIFKDFGFSTLLSAAAVSSDFGLGAVLGLMSTFLSLLTTYFNISAFAIFCVSLALGLVSSIFPSGSSLVCSSAFCVSFISSLSLSSVFSFLSLPSLSFLQASLE</sequence>
<feature type="transmembrane region" description="Helical" evidence="1">
    <location>
        <begin position="206"/>
        <end position="225"/>
    </location>
</feature>
<evidence type="ECO:0000313" key="2">
    <source>
        <dbReference type="EMBL" id="CAG6718762.1"/>
    </source>
</evidence>